<feature type="signal peptide" evidence="2">
    <location>
        <begin position="1"/>
        <end position="19"/>
    </location>
</feature>
<dbReference type="EMBL" id="VTWU01000001">
    <property type="protein sequence ID" value="KAA9339150.1"/>
    <property type="molecule type" value="Genomic_DNA"/>
</dbReference>
<dbReference type="PROSITE" id="PS51257">
    <property type="entry name" value="PROKAR_LIPOPROTEIN"/>
    <property type="match status" value="1"/>
</dbReference>
<accession>A0A7L4ZV69</accession>
<feature type="chain" id="PRO_5043814803" evidence="2">
    <location>
        <begin position="20"/>
        <end position="91"/>
    </location>
</feature>
<evidence type="ECO:0000313" key="4">
    <source>
        <dbReference type="Proteomes" id="UP000326380"/>
    </source>
</evidence>
<dbReference type="Proteomes" id="UP000326380">
    <property type="component" value="Unassembled WGS sequence"/>
</dbReference>
<dbReference type="RefSeq" id="WP_151076798.1">
    <property type="nucleotide sequence ID" value="NZ_CP047647.1"/>
</dbReference>
<evidence type="ECO:0000256" key="1">
    <source>
        <dbReference type="SAM" id="MobiDB-lite"/>
    </source>
</evidence>
<protein>
    <submittedName>
        <fullName evidence="3">Uncharacterized protein</fullName>
    </submittedName>
</protein>
<keyword evidence="2" id="KW-0732">Signal</keyword>
<comment type="caution">
    <text evidence="3">The sequence shown here is derived from an EMBL/GenBank/DDBJ whole genome shotgun (WGS) entry which is preliminary data.</text>
</comment>
<sequence length="91" mass="10316">MKIALLLSFAALVACGACSRDETTFQNPKSSYGTVKTRAPQRQNDRSRFKEDREKKNGTLGFGLSDQTNNPYKFQTVKAPKKYKYTKPKGY</sequence>
<reference evidence="3 4" key="1">
    <citation type="submission" date="2019-09" db="EMBL/GenBank/DDBJ databases">
        <title>Genome sequence of Hymenobacter sp. M3.</title>
        <authorList>
            <person name="Srinivasan S."/>
        </authorList>
    </citation>
    <scope>NUCLEOTIDE SEQUENCE [LARGE SCALE GENOMIC DNA]</scope>
    <source>
        <strain evidence="3 4">M3</strain>
    </source>
</reference>
<proteinExistence type="predicted"/>
<feature type="region of interest" description="Disordered" evidence="1">
    <location>
        <begin position="25"/>
        <end position="68"/>
    </location>
</feature>
<evidence type="ECO:0000313" key="3">
    <source>
        <dbReference type="EMBL" id="KAA9339150.1"/>
    </source>
</evidence>
<gene>
    <name evidence="3" type="ORF">F0P96_00515</name>
</gene>
<name>A0A7L4ZV69_9BACT</name>
<feature type="compositionally biased region" description="Polar residues" evidence="1">
    <location>
        <begin position="25"/>
        <end position="34"/>
    </location>
</feature>
<organism evidence="3 4">
    <name type="scientific">Hymenobacter busanensis</name>
    <dbReference type="NCBI Taxonomy" id="2607656"/>
    <lineage>
        <taxon>Bacteria</taxon>
        <taxon>Pseudomonadati</taxon>
        <taxon>Bacteroidota</taxon>
        <taxon>Cytophagia</taxon>
        <taxon>Cytophagales</taxon>
        <taxon>Hymenobacteraceae</taxon>
        <taxon>Hymenobacter</taxon>
    </lineage>
</organism>
<feature type="compositionally biased region" description="Basic and acidic residues" evidence="1">
    <location>
        <begin position="43"/>
        <end position="57"/>
    </location>
</feature>
<dbReference type="AlphaFoldDB" id="A0A7L4ZV69"/>
<keyword evidence="4" id="KW-1185">Reference proteome</keyword>
<evidence type="ECO:0000256" key="2">
    <source>
        <dbReference type="SAM" id="SignalP"/>
    </source>
</evidence>